<comment type="caution">
    <text evidence="1">The sequence shown here is derived from an EMBL/GenBank/DDBJ whole genome shotgun (WGS) entry which is preliminary data.</text>
</comment>
<sequence>MKKNTAKAVNILRTLQMMQGEMSLFRFFEDCLYERKGRALPWIAQEGISRAKFMVMTSNLAIARCLLERSRNPIYGALDPTRRSPKVGTLFFDKE</sequence>
<name>A0AAD4MNL9_9BILA</name>
<gene>
    <name evidence="1" type="ORF">DdX_17432</name>
</gene>
<dbReference type="AlphaFoldDB" id="A0AAD4MNL9"/>
<keyword evidence="2" id="KW-1185">Reference proteome</keyword>
<accession>A0AAD4MNL9</accession>
<organism evidence="1 2">
    <name type="scientific">Ditylenchus destructor</name>
    <dbReference type="NCBI Taxonomy" id="166010"/>
    <lineage>
        <taxon>Eukaryota</taxon>
        <taxon>Metazoa</taxon>
        <taxon>Ecdysozoa</taxon>
        <taxon>Nematoda</taxon>
        <taxon>Chromadorea</taxon>
        <taxon>Rhabditida</taxon>
        <taxon>Tylenchina</taxon>
        <taxon>Tylenchomorpha</taxon>
        <taxon>Sphaerularioidea</taxon>
        <taxon>Anguinidae</taxon>
        <taxon>Anguininae</taxon>
        <taxon>Ditylenchus</taxon>
    </lineage>
</organism>
<reference evidence="1" key="1">
    <citation type="submission" date="2022-01" db="EMBL/GenBank/DDBJ databases">
        <title>Genome Sequence Resource for Two Populations of Ditylenchus destructor, the Migratory Endoparasitic Phytonematode.</title>
        <authorList>
            <person name="Zhang H."/>
            <person name="Lin R."/>
            <person name="Xie B."/>
        </authorList>
    </citation>
    <scope>NUCLEOTIDE SEQUENCE</scope>
    <source>
        <strain evidence="1">BazhouSP</strain>
    </source>
</reference>
<evidence type="ECO:0000313" key="1">
    <source>
        <dbReference type="EMBL" id="KAI1699256.1"/>
    </source>
</evidence>
<dbReference type="EMBL" id="JAKKPZ010000186">
    <property type="protein sequence ID" value="KAI1699256.1"/>
    <property type="molecule type" value="Genomic_DNA"/>
</dbReference>
<proteinExistence type="predicted"/>
<dbReference type="Proteomes" id="UP001201812">
    <property type="component" value="Unassembled WGS sequence"/>
</dbReference>
<evidence type="ECO:0000313" key="2">
    <source>
        <dbReference type="Proteomes" id="UP001201812"/>
    </source>
</evidence>
<protein>
    <submittedName>
        <fullName evidence="1">Uncharacterized protein</fullName>
    </submittedName>
</protein>